<dbReference type="KEGG" id="tsy:THSYN_10205"/>
<dbReference type="UniPathway" id="UPA00232"/>
<dbReference type="Pfam" id="PF01136">
    <property type="entry name" value="Peptidase_U32"/>
    <property type="match status" value="1"/>
</dbReference>
<keyword evidence="3" id="KW-1185">Reference proteome</keyword>
<feature type="binding site" evidence="1">
    <location>
        <position position="198"/>
    </location>
    <ligand>
        <name>[4Fe-4S] cluster</name>
        <dbReference type="ChEBI" id="CHEBI:49883"/>
    </ligand>
</feature>
<dbReference type="PANTHER" id="PTHR30217">
    <property type="entry name" value="PEPTIDASE U32 FAMILY"/>
    <property type="match status" value="1"/>
</dbReference>
<keyword evidence="1" id="KW-0479">Metal-binding</keyword>
<keyword evidence="1" id="KW-0004">4Fe-4S</keyword>
<comment type="similarity">
    <text evidence="1">Belongs to the peptidase U32 family. UbiV subfamily.</text>
</comment>
<dbReference type="InterPro" id="IPR043693">
    <property type="entry name" value="UbiV"/>
</dbReference>
<protein>
    <recommendedName>
        <fullName evidence="1">Ubiquinone biosynthesis protein UbiV</fullName>
    </recommendedName>
</protein>
<dbReference type="RefSeq" id="WP_100919064.1">
    <property type="nucleotide sequence ID" value="NZ_CP020370.1"/>
</dbReference>
<name>A0A2K8U792_9GAMM</name>
<feature type="binding site" evidence="1">
    <location>
        <position position="51"/>
    </location>
    <ligand>
        <name>[4Fe-4S] cluster</name>
        <dbReference type="ChEBI" id="CHEBI:49883"/>
    </ligand>
</feature>
<evidence type="ECO:0000313" key="2">
    <source>
        <dbReference type="EMBL" id="AUB81289.1"/>
    </source>
</evidence>
<feature type="binding site" evidence="1">
    <location>
        <position position="185"/>
    </location>
    <ligand>
        <name>[4Fe-4S] cluster</name>
        <dbReference type="ChEBI" id="CHEBI:49883"/>
    </ligand>
</feature>
<dbReference type="InterPro" id="IPR051454">
    <property type="entry name" value="RNA/ubiquinone_mod_enzymes"/>
</dbReference>
<comment type="cofactor">
    <cofactor evidence="1">
        <name>[4Fe-4S] cluster</name>
        <dbReference type="ChEBI" id="CHEBI:49883"/>
    </cofactor>
</comment>
<keyword evidence="1" id="KW-0408">Iron</keyword>
<dbReference type="OrthoDB" id="8523349at2"/>
<keyword evidence="1" id="KW-0831">Ubiquinone biosynthesis</keyword>
<reference evidence="2 3" key="1">
    <citation type="submission" date="2017-03" db="EMBL/GenBank/DDBJ databases">
        <title>Complete genome sequence of Candidatus 'Thiodictyon syntrophicum' sp. nov. strain Cad16T, a photolithoautotroph purple sulfur bacterium isolated from an alpine meromictic lake.</title>
        <authorList>
            <person name="Luedin S.M."/>
            <person name="Pothier J.F."/>
            <person name="Danza F."/>
            <person name="Storelli N."/>
            <person name="Wittwer M."/>
            <person name="Tonolla M."/>
        </authorList>
    </citation>
    <scope>NUCLEOTIDE SEQUENCE [LARGE SCALE GENOMIC DNA]</scope>
    <source>
        <strain evidence="2 3">Cad16T</strain>
    </source>
</reference>
<dbReference type="GO" id="GO:0051539">
    <property type="term" value="F:4 iron, 4 sulfur cluster binding"/>
    <property type="evidence" value="ECO:0007669"/>
    <property type="project" value="UniProtKB-UniRule"/>
</dbReference>
<keyword evidence="1" id="KW-0411">Iron-sulfur</keyword>
<gene>
    <name evidence="1" type="primary">ubiV</name>
    <name evidence="2" type="ORF">THSYN_10205</name>
</gene>
<dbReference type="Proteomes" id="UP000232638">
    <property type="component" value="Chromosome"/>
</dbReference>
<organism evidence="2 3">
    <name type="scientific">Candidatus Thiodictyon syntrophicum</name>
    <dbReference type="NCBI Taxonomy" id="1166950"/>
    <lineage>
        <taxon>Bacteria</taxon>
        <taxon>Pseudomonadati</taxon>
        <taxon>Pseudomonadota</taxon>
        <taxon>Gammaproteobacteria</taxon>
        <taxon>Chromatiales</taxon>
        <taxon>Chromatiaceae</taxon>
        <taxon>Thiodictyon</taxon>
    </lineage>
</organism>
<proteinExistence type="inferred from homology"/>
<comment type="function">
    <text evidence="1">Required for O(2)-independent ubiquinone (coenzyme Q) biosynthesis. Together with UbiU, is essential for the C6-hydroxylation reaction in the oxygen-independent ubiquinone biosynthesis pathway.</text>
</comment>
<evidence type="ECO:0000256" key="1">
    <source>
        <dbReference type="HAMAP-Rule" id="MF_02233"/>
    </source>
</evidence>
<dbReference type="EMBL" id="CP020370">
    <property type="protein sequence ID" value="AUB81289.1"/>
    <property type="molecule type" value="Genomic_DNA"/>
</dbReference>
<dbReference type="AlphaFoldDB" id="A0A2K8U792"/>
<dbReference type="GO" id="GO:0006744">
    <property type="term" value="P:ubiquinone biosynthetic process"/>
    <property type="evidence" value="ECO:0007669"/>
    <property type="project" value="UniProtKB-UniRule"/>
</dbReference>
<comment type="pathway">
    <text evidence="1">Cofactor biosynthesis; ubiquinone biosynthesis.</text>
</comment>
<dbReference type="InterPro" id="IPR001539">
    <property type="entry name" value="Peptidase_U32"/>
</dbReference>
<dbReference type="HAMAP" id="MF_02233">
    <property type="entry name" value="UbiV"/>
    <property type="match status" value="1"/>
</dbReference>
<dbReference type="NCBIfam" id="NF011991">
    <property type="entry name" value="PRK15447.1"/>
    <property type="match status" value="1"/>
</dbReference>
<comment type="subunit">
    <text evidence="1">Forms a heterodimer with UbiU.</text>
</comment>
<dbReference type="GO" id="GO:0046872">
    <property type="term" value="F:metal ion binding"/>
    <property type="evidence" value="ECO:0007669"/>
    <property type="project" value="UniProtKB-KW"/>
</dbReference>
<accession>A0A2K8U792</accession>
<feature type="binding site" evidence="1">
    <location>
        <position position="202"/>
    </location>
    <ligand>
        <name>[4Fe-4S] cluster</name>
        <dbReference type="ChEBI" id="CHEBI:49883"/>
    </ligand>
</feature>
<dbReference type="PANTHER" id="PTHR30217:SF11">
    <property type="entry name" value="UBIQUINONE BIOSYNTHESIS PROTEIN UBIV"/>
    <property type="match status" value="1"/>
</dbReference>
<sequence length="308" mass="33782">MPSDVLPPTGRRPRLSLGPILYYWPREQVLDFYAELLETPVEVVYLGETICSKRRLMRPEDWWDLAERVAASGREPVISTLALIESEGELKTLERQCADQRFLIEANDLAALDFLEGRPFVAGTSINLYNQRTLAFLAARGLKRWVLPVELGRETATDLIRTRPAGVECEVFAFGRLPLAYSARCFTAFNNGQGKDQCELRCGEHPDGLLISTQEHQAFLALNGIQTQSAATHDLLPVLSELGPLGVDLVRISPQSQHTATVVRTFAACLTGDLATAEGQATLRGLVPTGLVDGYWSGAAGISSSRLT</sequence>
<evidence type="ECO:0000313" key="3">
    <source>
        <dbReference type="Proteomes" id="UP000232638"/>
    </source>
</evidence>